<dbReference type="PANTHER" id="PTHR30446">
    <property type="entry name" value="RECOMBINATION PROTEIN RECR"/>
    <property type="match status" value="1"/>
</dbReference>
<keyword evidence="10" id="KW-1185">Reference proteome</keyword>
<dbReference type="Gene3D" id="3.30.60.80">
    <property type="match status" value="1"/>
</dbReference>
<comment type="similarity">
    <text evidence="7">Belongs to the RecR family.</text>
</comment>
<name>A0A7L7KSQ9_9MOLU</name>
<dbReference type="GO" id="GO:0006281">
    <property type="term" value="P:DNA repair"/>
    <property type="evidence" value="ECO:0007669"/>
    <property type="project" value="UniProtKB-UniRule"/>
</dbReference>
<dbReference type="InterPro" id="IPR000093">
    <property type="entry name" value="DNA_Rcmb_RecR"/>
</dbReference>
<dbReference type="InterPro" id="IPR006171">
    <property type="entry name" value="TOPRIM_dom"/>
</dbReference>
<dbReference type="NCBIfam" id="TIGR00615">
    <property type="entry name" value="recR"/>
    <property type="match status" value="1"/>
</dbReference>
<dbReference type="RefSeq" id="WP_258878598.1">
    <property type="nucleotide sequence ID" value="NZ_CP048914.1"/>
</dbReference>
<evidence type="ECO:0000313" key="10">
    <source>
        <dbReference type="Proteomes" id="UP000514720"/>
    </source>
</evidence>
<dbReference type="EMBL" id="CP048914">
    <property type="protein sequence ID" value="QMS84974.1"/>
    <property type="molecule type" value="Genomic_DNA"/>
</dbReference>
<comment type="function">
    <text evidence="7">May play a role in DNA repair. It seems to be involved in an RecBC-independent recombinational process of DNA repair. It may act with RecF and RecO.</text>
</comment>
<dbReference type="PROSITE" id="PS50880">
    <property type="entry name" value="TOPRIM"/>
    <property type="match status" value="1"/>
</dbReference>
<evidence type="ECO:0000256" key="3">
    <source>
        <dbReference type="ARBA" id="ARBA00022771"/>
    </source>
</evidence>
<dbReference type="Gene3D" id="6.10.250.240">
    <property type="match status" value="1"/>
</dbReference>
<dbReference type="GO" id="GO:0006310">
    <property type="term" value="P:DNA recombination"/>
    <property type="evidence" value="ECO:0007669"/>
    <property type="project" value="UniProtKB-UniRule"/>
</dbReference>
<dbReference type="PANTHER" id="PTHR30446:SF0">
    <property type="entry name" value="RECOMBINATION PROTEIN RECR"/>
    <property type="match status" value="1"/>
</dbReference>
<dbReference type="AlphaFoldDB" id="A0A7L7KSQ9"/>
<dbReference type="GO" id="GO:0003677">
    <property type="term" value="F:DNA binding"/>
    <property type="evidence" value="ECO:0007669"/>
    <property type="project" value="UniProtKB-UniRule"/>
</dbReference>
<dbReference type="CDD" id="cd01025">
    <property type="entry name" value="TOPRIM_recR"/>
    <property type="match status" value="1"/>
</dbReference>
<dbReference type="HAMAP" id="MF_00017">
    <property type="entry name" value="RecR"/>
    <property type="match status" value="1"/>
</dbReference>
<evidence type="ECO:0000256" key="1">
    <source>
        <dbReference type="ARBA" id="ARBA00022723"/>
    </source>
</evidence>
<evidence type="ECO:0000256" key="4">
    <source>
        <dbReference type="ARBA" id="ARBA00022833"/>
    </source>
</evidence>
<evidence type="ECO:0000256" key="5">
    <source>
        <dbReference type="ARBA" id="ARBA00023172"/>
    </source>
</evidence>
<gene>
    <name evidence="7 9" type="primary">recR</name>
    <name evidence="9" type="ORF">G4Z02_04125</name>
</gene>
<dbReference type="Pfam" id="PF21176">
    <property type="entry name" value="RecR_HhH"/>
    <property type="match status" value="1"/>
</dbReference>
<accession>A0A7L7KSQ9</accession>
<feature type="zinc finger region" description="C4-type" evidence="7">
    <location>
        <begin position="58"/>
        <end position="73"/>
    </location>
</feature>
<dbReference type="Gene3D" id="3.40.1360.10">
    <property type="match status" value="1"/>
</dbReference>
<dbReference type="Gene3D" id="1.10.8.420">
    <property type="entry name" value="RecR Domain 1"/>
    <property type="match status" value="1"/>
</dbReference>
<evidence type="ECO:0000259" key="8">
    <source>
        <dbReference type="PROSITE" id="PS50880"/>
    </source>
</evidence>
<dbReference type="KEGG" id="xcl:G4Z02_04125"/>
<dbReference type="GO" id="GO:0008270">
    <property type="term" value="F:zinc ion binding"/>
    <property type="evidence" value="ECO:0007669"/>
    <property type="project" value="UniProtKB-KW"/>
</dbReference>
<dbReference type="InterPro" id="IPR034137">
    <property type="entry name" value="TOPRIM_RecR"/>
</dbReference>
<keyword evidence="5 7" id="KW-0233">DNA recombination</keyword>
<evidence type="ECO:0000313" key="9">
    <source>
        <dbReference type="EMBL" id="QMS84974.1"/>
    </source>
</evidence>
<dbReference type="Pfam" id="PF13662">
    <property type="entry name" value="Toprim_4"/>
    <property type="match status" value="1"/>
</dbReference>
<keyword evidence="4 7" id="KW-0862">Zinc</keyword>
<keyword evidence="1 7" id="KW-0479">Metal-binding</keyword>
<reference evidence="9 10" key="1">
    <citation type="submission" date="2020-02" db="EMBL/GenBank/DDBJ databases">
        <authorList>
            <person name="Zheng R.K."/>
            <person name="Sun C.M."/>
        </authorList>
    </citation>
    <scope>NUCLEOTIDE SEQUENCE [LARGE SCALE GENOMIC DNA]</scope>
    <source>
        <strain evidence="10">zrk13</strain>
    </source>
</reference>
<dbReference type="Pfam" id="PF21175">
    <property type="entry name" value="RecR_C"/>
    <property type="match status" value="1"/>
</dbReference>
<evidence type="ECO:0000256" key="2">
    <source>
        <dbReference type="ARBA" id="ARBA00022763"/>
    </source>
</evidence>
<dbReference type="SUPFAM" id="SSF111304">
    <property type="entry name" value="Recombination protein RecR"/>
    <property type="match status" value="1"/>
</dbReference>
<dbReference type="Pfam" id="PF02132">
    <property type="entry name" value="RecR_ZnF"/>
    <property type="match status" value="1"/>
</dbReference>
<feature type="domain" description="Toprim" evidence="8">
    <location>
        <begin position="81"/>
        <end position="176"/>
    </location>
</feature>
<proteinExistence type="inferred from homology"/>
<dbReference type="InterPro" id="IPR023627">
    <property type="entry name" value="Rcmb_RecR"/>
</dbReference>
<protein>
    <recommendedName>
        <fullName evidence="7">Recombination protein RecR</fullName>
    </recommendedName>
</protein>
<dbReference type="InterPro" id="IPR015967">
    <property type="entry name" value="Rcmb_RecR_Znf"/>
</dbReference>
<organism evidence="9 10">
    <name type="scientific">Candidatus Xianfuyuplasma coldseepsis</name>
    <dbReference type="NCBI Taxonomy" id="2782163"/>
    <lineage>
        <taxon>Bacteria</taxon>
        <taxon>Bacillati</taxon>
        <taxon>Mycoplasmatota</taxon>
        <taxon>Mollicutes</taxon>
        <taxon>Candidatus Izemoplasmatales</taxon>
        <taxon>Candidatus Izemoplasmataceae</taxon>
        <taxon>Candidatus Xianfuyuplasma</taxon>
    </lineage>
</organism>
<keyword evidence="3 7" id="KW-0863">Zinc-finger</keyword>
<evidence type="ECO:0000256" key="6">
    <source>
        <dbReference type="ARBA" id="ARBA00023204"/>
    </source>
</evidence>
<keyword evidence="6 7" id="KW-0234">DNA repair</keyword>
<evidence type="ECO:0000256" key="7">
    <source>
        <dbReference type="HAMAP-Rule" id="MF_00017"/>
    </source>
</evidence>
<dbReference type="Proteomes" id="UP000514720">
    <property type="component" value="Chromosome"/>
</dbReference>
<sequence length="199" mass="22414">MKYPKAIEQLIESLRAYPGVGKKTAERYALHTVNRLDEEQIDQIIEAYHHIKTDIFQCPVCGNITDTDPCYVCKDESRTHETMIVVEEAKDIIAMEKTNRYHGLYHVLNGVISPSNGIGPDDINLKSLLQRLQNDTIKEVILATNLNNEGETTANYIRRLLEGTDILVTRIAHGIPAGGNIEYADEITIVKALEGRRKL</sequence>
<keyword evidence="2 7" id="KW-0227">DNA damage</keyword>
<dbReference type="SMART" id="SM00493">
    <property type="entry name" value="TOPRIM"/>
    <property type="match status" value="1"/>
</dbReference>